<gene>
    <name evidence="2" type="ORF">K450DRAFT_225796</name>
</gene>
<keyword evidence="3" id="KW-1185">Reference proteome</keyword>
<dbReference type="Proteomes" id="UP001206595">
    <property type="component" value="Unassembled WGS sequence"/>
</dbReference>
<reference evidence="2" key="2">
    <citation type="journal article" date="2022" name="Proc. Natl. Acad. Sci. U.S.A.">
        <title>Diploid-dominant life cycles characterize the early evolution of Fungi.</title>
        <authorList>
            <person name="Amses K.R."/>
            <person name="Simmons D.R."/>
            <person name="Longcore J.E."/>
            <person name="Mondo S.J."/>
            <person name="Seto K."/>
            <person name="Jeronimo G.H."/>
            <person name="Bonds A.E."/>
            <person name="Quandt C.A."/>
            <person name="Davis W.J."/>
            <person name="Chang Y."/>
            <person name="Federici B.A."/>
            <person name="Kuo A."/>
            <person name="LaButti K."/>
            <person name="Pangilinan J."/>
            <person name="Andreopoulos W."/>
            <person name="Tritt A."/>
            <person name="Riley R."/>
            <person name="Hundley H."/>
            <person name="Johnson J."/>
            <person name="Lipzen A."/>
            <person name="Barry K."/>
            <person name="Lang B.F."/>
            <person name="Cuomo C.A."/>
            <person name="Buchler N.E."/>
            <person name="Grigoriev I.V."/>
            <person name="Spatafora J.W."/>
            <person name="Stajich J.E."/>
            <person name="James T.Y."/>
        </authorList>
    </citation>
    <scope>NUCLEOTIDE SEQUENCE</scope>
    <source>
        <strain evidence="2">AG</strain>
    </source>
</reference>
<dbReference type="RefSeq" id="XP_051447994.1">
    <property type="nucleotide sequence ID" value="XM_051586447.1"/>
</dbReference>
<dbReference type="GeneID" id="75911795"/>
<evidence type="ECO:0000256" key="1">
    <source>
        <dbReference type="SAM" id="MobiDB-lite"/>
    </source>
</evidence>
<organism evidence="2 3">
    <name type="scientific">Umbelopsis ramanniana AG</name>
    <dbReference type="NCBI Taxonomy" id="1314678"/>
    <lineage>
        <taxon>Eukaryota</taxon>
        <taxon>Fungi</taxon>
        <taxon>Fungi incertae sedis</taxon>
        <taxon>Mucoromycota</taxon>
        <taxon>Mucoromycotina</taxon>
        <taxon>Umbelopsidomycetes</taxon>
        <taxon>Umbelopsidales</taxon>
        <taxon>Umbelopsidaceae</taxon>
        <taxon>Umbelopsis</taxon>
    </lineage>
</organism>
<proteinExistence type="predicted"/>
<feature type="compositionally biased region" description="Polar residues" evidence="1">
    <location>
        <begin position="1"/>
        <end position="15"/>
    </location>
</feature>
<protein>
    <submittedName>
        <fullName evidence="2">Uncharacterized protein</fullName>
    </submittedName>
</protein>
<feature type="region of interest" description="Disordered" evidence="1">
    <location>
        <begin position="144"/>
        <end position="180"/>
    </location>
</feature>
<feature type="region of interest" description="Disordered" evidence="1">
    <location>
        <begin position="1"/>
        <end position="54"/>
    </location>
</feature>
<accession>A0AAD5HG12</accession>
<reference evidence="2" key="1">
    <citation type="submission" date="2021-06" db="EMBL/GenBank/DDBJ databases">
        <authorList>
            <consortium name="DOE Joint Genome Institute"/>
            <person name="Mondo S.J."/>
            <person name="Amses K.R."/>
            <person name="Simmons D.R."/>
            <person name="Longcore J.E."/>
            <person name="Seto K."/>
            <person name="Alves G.H."/>
            <person name="Bonds A.E."/>
            <person name="Quandt C.A."/>
            <person name="Davis W.J."/>
            <person name="Chang Y."/>
            <person name="Letcher P.M."/>
            <person name="Powell M.J."/>
            <person name="Kuo A."/>
            <person name="Labutti K."/>
            <person name="Pangilinan J."/>
            <person name="Andreopoulos W."/>
            <person name="Tritt A."/>
            <person name="Riley R."/>
            <person name="Hundley H."/>
            <person name="Johnson J."/>
            <person name="Lipzen A."/>
            <person name="Barry K."/>
            <person name="Berbee M.L."/>
            <person name="Buchler N.E."/>
            <person name="Grigoriev I.V."/>
            <person name="Spatafora J.W."/>
            <person name="Stajich J.E."/>
            <person name="James T.Y."/>
        </authorList>
    </citation>
    <scope>NUCLEOTIDE SEQUENCE</scope>
    <source>
        <strain evidence="2">AG</strain>
    </source>
</reference>
<dbReference type="AlphaFoldDB" id="A0AAD5HG12"/>
<sequence length="307" mass="34560">MATMQAAEQTRSQQATPRPTSGGRPSRSPSCSTVSSGSTNSLATPTNWKPEPLSTKDKQLTMERMMMNQQSQQQQMIQQQQAHMQLYMSNIVYAQHQINMQQEHMAHGWNAAPPIVHIPTSQMQRAKTIDKHIKATMLQSDVPQYQEYSRTRPKPRVVPSPASVFAQSRKKAEEDEEDDKPLAYLQDASAQKLPTIVKSQSSPNLSARKGPVPTLKSPPPAKRPAQKPHRRSPLAEYNIVAQPDNSVQDNDDLDYIIDMYQDFKVSYDTDQISVVSTGSKPDSQKSVFSWLKGTKKVKSSDRTHFKR</sequence>
<dbReference type="EMBL" id="MU620898">
    <property type="protein sequence ID" value="KAI8582990.1"/>
    <property type="molecule type" value="Genomic_DNA"/>
</dbReference>
<name>A0AAD5HG12_UMBRA</name>
<feature type="compositionally biased region" description="Low complexity" evidence="1">
    <location>
        <begin position="16"/>
        <end position="41"/>
    </location>
</feature>
<evidence type="ECO:0000313" key="3">
    <source>
        <dbReference type="Proteomes" id="UP001206595"/>
    </source>
</evidence>
<evidence type="ECO:0000313" key="2">
    <source>
        <dbReference type="EMBL" id="KAI8582990.1"/>
    </source>
</evidence>
<feature type="region of interest" description="Disordered" evidence="1">
    <location>
        <begin position="194"/>
        <end position="250"/>
    </location>
</feature>
<comment type="caution">
    <text evidence="2">The sequence shown here is derived from an EMBL/GenBank/DDBJ whole genome shotgun (WGS) entry which is preliminary data.</text>
</comment>